<evidence type="ECO:0000259" key="2">
    <source>
        <dbReference type="PROSITE" id="PS51352"/>
    </source>
</evidence>
<dbReference type="Gene3D" id="3.40.30.10">
    <property type="entry name" value="Glutaredoxin"/>
    <property type="match status" value="1"/>
</dbReference>
<dbReference type="CDD" id="cd02947">
    <property type="entry name" value="TRX_family"/>
    <property type="match status" value="1"/>
</dbReference>
<evidence type="ECO:0000256" key="1">
    <source>
        <dbReference type="ARBA" id="ARBA00023157"/>
    </source>
</evidence>
<proteinExistence type="predicted"/>
<feature type="domain" description="Thioredoxin" evidence="2">
    <location>
        <begin position="29"/>
        <end position="132"/>
    </location>
</feature>
<protein>
    <submittedName>
        <fullName evidence="3">Thioredoxin family protein</fullName>
    </submittedName>
</protein>
<dbReference type="AlphaFoldDB" id="B6AIJ2"/>
<name>B6AIJ2_CRYMR</name>
<sequence>MSIYTLYKLRAFQKYFKYCGNTFNISYRLFITKIKKESELDNLVNKGKLTVVQYGAEWCGPCRNLKLLLNNLSGEYPNINFAYVDIDKLPALAESLGISSIPLVRIVKDKNLIDSIIGCNIESIKDCINKQI</sequence>
<evidence type="ECO:0000313" key="4">
    <source>
        <dbReference type="Proteomes" id="UP000001460"/>
    </source>
</evidence>
<evidence type="ECO:0000313" key="3">
    <source>
        <dbReference type="EMBL" id="EEA08033.1"/>
    </source>
</evidence>
<dbReference type="InterPro" id="IPR036249">
    <property type="entry name" value="Thioredoxin-like_sf"/>
</dbReference>
<dbReference type="GeneID" id="6997525"/>
<reference evidence="3" key="1">
    <citation type="submission" date="2008-06" db="EMBL/GenBank/DDBJ databases">
        <authorList>
            <person name="Lorenzi H."/>
            <person name="Inman J."/>
            <person name="Miller J."/>
            <person name="Schobel S."/>
            <person name="Amedeo P."/>
            <person name="Caler E.V."/>
            <person name="da Silva J."/>
        </authorList>
    </citation>
    <scope>NUCLEOTIDE SEQUENCE [LARGE SCALE GENOMIC DNA]</scope>
    <source>
        <strain evidence="3">RN66</strain>
    </source>
</reference>
<dbReference type="OMA" id="WCIPSVF"/>
<accession>B6AIJ2</accession>
<dbReference type="OrthoDB" id="2121326at2759"/>
<dbReference type="eggNOG" id="KOG0907">
    <property type="taxonomic scope" value="Eukaryota"/>
</dbReference>
<dbReference type="SUPFAM" id="SSF52833">
    <property type="entry name" value="Thioredoxin-like"/>
    <property type="match status" value="1"/>
</dbReference>
<keyword evidence="4" id="KW-1185">Reference proteome</keyword>
<keyword evidence="1" id="KW-1015">Disulfide bond</keyword>
<dbReference type="PANTHER" id="PTHR46115">
    <property type="entry name" value="THIOREDOXIN-LIKE PROTEIN 1"/>
    <property type="match status" value="1"/>
</dbReference>
<dbReference type="Pfam" id="PF00085">
    <property type="entry name" value="Thioredoxin"/>
    <property type="match status" value="1"/>
</dbReference>
<dbReference type="InterPro" id="IPR013766">
    <property type="entry name" value="Thioredoxin_domain"/>
</dbReference>
<dbReference type="Proteomes" id="UP000001460">
    <property type="component" value="Unassembled WGS sequence"/>
</dbReference>
<dbReference type="PROSITE" id="PS51352">
    <property type="entry name" value="THIOREDOXIN_2"/>
    <property type="match status" value="1"/>
</dbReference>
<dbReference type="RefSeq" id="XP_002142382.1">
    <property type="nucleotide sequence ID" value="XM_002142346.1"/>
</dbReference>
<dbReference type="EMBL" id="DS989736">
    <property type="protein sequence ID" value="EEA08033.1"/>
    <property type="molecule type" value="Genomic_DNA"/>
</dbReference>
<gene>
    <name evidence="3" type="ORF">CMU_031740</name>
</gene>
<dbReference type="STRING" id="441375.B6AIJ2"/>
<dbReference type="VEuPathDB" id="CryptoDB:CMU_031740"/>
<organism evidence="3 4">
    <name type="scientific">Cryptosporidium muris (strain RN66)</name>
    <dbReference type="NCBI Taxonomy" id="441375"/>
    <lineage>
        <taxon>Eukaryota</taxon>
        <taxon>Sar</taxon>
        <taxon>Alveolata</taxon>
        <taxon>Apicomplexa</taxon>
        <taxon>Conoidasida</taxon>
        <taxon>Coccidia</taxon>
        <taxon>Eucoccidiorida</taxon>
        <taxon>Eimeriorina</taxon>
        <taxon>Cryptosporidiidae</taxon>
        <taxon>Cryptosporidium</taxon>
    </lineage>
</organism>